<keyword evidence="10" id="KW-0067">ATP-binding</keyword>
<dbReference type="InterPro" id="IPR006189">
    <property type="entry name" value="CHASE_dom"/>
</dbReference>
<dbReference type="PANTHER" id="PTHR42878:SF7">
    <property type="entry name" value="SENSOR HISTIDINE KINASE GLRK"/>
    <property type="match status" value="1"/>
</dbReference>
<evidence type="ECO:0000256" key="3">
    <source>
        <dbReference type="ARBA" id="ARBA00004236"/>
    </source>
</evidence>
<feature type="transmembrane region" description="Helical" evidence="15">
    <location>
        <begin position="304"/>
        <end position="325"/>
    </location>
</feature>
<evidence type="ECO:0000256" key="2">
    <source>
        <dbReference type="ARBA" id="ARBA00004141"/>
    </source>
</evidence>
<reference evidence="19" key="2">
    <citation type="submission" date="2020-09" db="EMBL/GenBank/DDBJ databases">
        <authorList>
            <person name="Sun Q."/>
            <person name="Ohkuma M."/>
        </authorList>
    </citation>
    <scope>NUCLEOTIDE SEQUENCE</scope>
    <source>
        <strain evidence="19">JCM 3091</strain>
    </source>
</reference>
<dbReference type="Pfam" id="PF03924">
    <property type="entry name" value="CHASE"/>
    <property type="match status" value="1"/>
</dbReference>
<evidence type="ECO:0000259" key="16">
    <source>
        <dbReference type="PROSITE" id="PS50109"/>
    </source>
</evidence>
<organism evidence="19 20">
    <name type="scientific">Pilimelia terevasa</name>
    <dbReference type="NCBI Taxonomy" id="53372"/>
    <lineage>
        <taxon>Bacteria</taxon>
        <taxon>Bacillati</taxon>
        <taxon>Actinomycetota</taxon>
        <taxon>Actinomycetes</taxon>
        <taxon>Micromonosporales</taxon>
        <taxon>Micromonosporaceae</taxon>
        <taxon>Pilimelia</taxon>
    </lineage>
</organism>
<dbReference type="GO" id="GO:0005886">
    <property type="term" value="C:plasma membrane"/>
    <property type="evidence" value="ECO:0007669"/>
    <property type="project" value="UniProtKB-SubCell"/>
</dbReference>
<dbReference type="SUPFAM" id="SSF55874">
    <property type="entry name" value="ATPase domain of HSP90 chaperone/DNA topoisomerase II/histidine kinase"/>
    <property type="match status" value="1"/>
</dbReference>
<dbReference type="InterPro" id="IPR036097">
    <property type="entry name" value="HisK_dim/P_sf"/>
</dbReference>
<dbReference type="Gene3D" id="1.10.287.130">
    <property type="match status" value="1"/>
</dbReference>
<dbReference type="Pfam" id="PF00512">
    <property type="entry name" value="HisKA"/>
    <property type="match status" value="1"/>
</dbReference>
<dbReference type="InterPro" id="IPR003594">
    <property type="entry name" value="HATPase_dom"/>
</dbReference>
<dbReference type="Pfam" id="PF02518">
    <property type="entry name" value="HATPase_c"/>
    <property type="match status" value="1"/>
</dbReference>
<reference evidence="19" key="1">
    <citation type="journal article" date="2014" name="Int. J. Syst. Evol. Microbiol.">
        <title>Complete genome sequence of Corynebacterium casei LMG S-19264T (=DSM 44701T), isolated from a smear-ripened cheese.</title>
        <authorList>
            <consortium name="US DOE Joint Genome Institute (JGI-PGF)"/>
            <person name="Walter F."/>
            <person name="Albersmeier A."/>
            <person name="Kalinowski J."/>
            <person name="Ruckert C."/>
        </authorList>
    </citation>
    <scope>NUCLEOTIDE SEQUENCE</scope>
    <source>
        <strain evidence="19">JCM 3091</strain>
    </source>
</reference>
<feature type="domain" description="Histidine kinase" evidence="16">
    <location>
        <begin position="511"/>
        <end position="737"/>
    </location>
</feature>
<dbReference type="InterPro" id="IPR000014">
    <property type="entry name" value="PAS"/>
</dbReference>
<dbReference type="FunFam" id="3.30.565.10:FF:000006">
    <property type="entry name" value="Sensor histidine kinase WalK"/>
    <property type="match status" value="1"/>
</dbReference>
<dbReference type="EMBL" id="BMQC01000011">
    <property type="protein sequence ID" value="GGK36011.1"/>
    <property type="molecule type" value="Genomic_DNA"/>
</dbReference>
<evidence type="ECO:0000259" key="17">
    <source>
        <dbReference type="PROSITE" id="PS50112"/>
    </source>
</evidence>
<name>A0A8J3BPC9_9ACTN</name>
<keyword evidence="6" id="KW-0808">Transferase</keyword>
<dbReference type="GO" id="GO:0007234">
    <property type="term" value="P:osmosensory signaling via phosphorelay pathway"/>
    <property type="evidence" value="ECO:0007669"/>
    <property type="project" value="TreeGrafter"/>
</dbReference>
<evidence type="ECO:0000313" key="19">
    <source>
        <dbReference type="EMBL" id="GGK36011.1"/>
    </source>
</evidence>
<dbReference type="PROSITE" id="PS50112">
    <property type="entry name" value="PAS"/>
    <property type="match status" value="1"/>
</dbReference>
<sequence length="737" mass="77641">MEPGSALALAAVTLGLGICLTLAAVAVLERLRGQVASQTMDRQTALAQQAVGAEATRYVDAVGDVAASVGAQAELTTGDFADITAPLAAQRLSGASGVVFVVPAERDRYGAVQRFWRGRGAAGLVFKPAPGDPGGTHMFTVFSRNLDGSAPTLAGIDIRNAPQPSAALTEARRTGQTVVSDTYQLLRDRGLPVDQQQMSFVLAAPVYSPVDSAGGRTFRGWILMGLRGQDFISQTLRSTAQDLLGVTLTTPGAGGAQVTVAKLGDGTGADLHRSVSIPVAQQQWGLHTAATATSLPGSGRSLPIGATATGSAISLLLAVLVYVLLSARARALARVADATAQLRGQERAARDQANLLALIMDSISEAVIVVDRSGQLVHHNSAAAPITGPAGDSAWLASQPAYRLDGSLFDTEDLPWTRAAQRDESVDREEMIIGFRGASDGSVLSVNARPLHHRAARPGAVAVLRDVTARKQHEAQLAVASALLEQELAQRRLTEAKLLEQTEELNIFAGVVAHDLKSPLASVAAYAELLQEESAAPPGEPVRADHGDNVDSILRGIERMRRLIDDLLSYATARDANQKIEEIDLNQAVREVVTERTAHLCAGPTHTSATLPLIDIHAVAVTVRADRAMLRQLLDNLIGNALKYTTPGQPAHVEISAERHADGLVKVVIADHGIGIPTTQHARVFDSFHRAHTTGSYQGTGLGLAICRRIVQRHGGTISVDDNPGGGSRFHFTMPAG</sequence>
<keyword evidence="20" id="KW-1185">Reference proteome</keyword>
<accession>A0A8J3BPC9</accession>
<evidence type="ECO:0000256" key="13">
    <source>
        <dbReference type="ARBA" id="ARBA00023136"/>
    </source>
</evidence>
<dbReference type="Proteomes" id="UP000662200">
    <property type="component" value="Unassembled WGS sequence"/>
</dbReference>
<dbReference type="InterPro" id="IPR004358">
    <property type="entry name" value="Sig_transdc_His_kin-like_C"/>
</dbReference>
<dbReference type="InterPro" id="IPR036890">
    <property type="entry name" value="HATPase_C_sf"/>
</dbReference>
<dbReference type="GO" id="GO:0000155">
    <property type="term" value="F:phosphorelay sensor kinase activity"/>
    <property type="evidence" value="ECO:0007669"/>
    <property type="project" value="InterPro"/>
</dbReference>
<evidence type="ECO:0000256" key="6">
    <source>
        <dbReference type="ARBA" id="ARBA00022679"/>
    </source>
</evidence>
<dbReference type="SMART" id="SM01079">
    <property type="entry name" value="CHASE"/>
    <property type="match status" value="1"/>
</dbReference>
<evidence type="ECO:0000256" key="8">
    <source>
        <dbReference type="ARBA" id="ARBA00022741"/>
    </source>
</evidence>
<keyword evidence="12" id="KW-0902">Two-component regulatory system</keyword>
<dbReference type="SMART" id="SM00387">
    <property type="entry name" value="HATPase_c"/>
    <property type="match status" value="1"/>
</dbReference>
<comment type="caution">
    <text evidence="19">The sequence shown here is derived from an EMBL/GenBank/DDBJ whole genome shotgun (WGS) entry which is preliminary data.</text>
</comment>
<evidence type="ECO:0000256" key="1">
    <source>
        <dbReference type="ARBA" id="ARBA00000085"/>
    </source>
</evidence>
<evidence type="ECO:0000256" key="4">
    <source>
        <dbReference type="ARBA" id="ARBA00012438"/>
    </source>
</evidence>
<evidence type="ECO:0000256" key="5">
    <source>
        <dbReference type="ARBA" id="ARBA00022553"/>
    </source>
</evidence>
<proteinExistence type="predicted"/>
<dbReference type="Gene3D" id="3.30.450.350">
    <property type="entry name" value="CHASE domain"/>
    <property type="match status" value="1"/>
</dbReference>
<keyword evidence="9" id="KW-0418">Kinase</keyword>
<protein>
    <recommendedName>
        <fullName evidence="14">Sensor-like histidine kinase SenX3</fullName>
        <ecNumber evidence="4">2.7.13.3</ecNumber>
    </recommendedName>
</protein>
<dbReference type="InterPro" id="IPR005467">
    <property type="entry name" value="His_kinase_dom"/>
</dbReference>
<feature type="domain" description="CHASE" evidence="18">
    <location>
        <begin position="142"/>
        <end position="238"/>
    </location>
</feature>
<dbReference type="PROSITE" id="PS50109">
    <property type="entry name" value="HIS_KIN"/>
    <property type="match status" value="1"/>
</dbReference>
<evidence type="ECO:0000256" key="7">
    <source>
        <dbReference type="ARBA" id="ARBA00022692"/>
    </source>
</evidence>
<evidence type="ECO:0000256" key="15">
    <source>
        <dbReference type="SAM" id="Phobius"/>
    </source>
</evidence>
<evidence type="ECO:0000256" key="11">
    <source>
        <dbReference type="ARBA" id="ARBA00022989"/>
    </source>
</evidence>
<evidence type="ECO:0000259" key="18">
    <source>
        <dbReference type="PROSITE" id="PS50839"/>
    </source>
</evidence>
<comment type="catalytic activity">
    <reaction evidence="1">
        <text>ATP + protein L-histidine = ADP + protein N-phospho-L-histidine.</text>
        <dbReference type="EC" id="2.7.13.3"/>
    </reaction>
</comment>
<keyword evidence="13 15" id="KW-0472">Membrane</keyword>
<evidence type="ECO:0000256" key="10">
    <source>
        <dbReference type="ARBA" id="ARBA00022840"/>
    </source>
</evidence>
<dbReference type="SUPFAM" id="SSF55785">
    <property type="entry name" value="PYP-like sensor domain (PAS domain)"/>
    <property type="match status" value="1"/>
</dbReference>
<evidence type="ECO:0000256" key="9">
    <source>
        <dbReference type="ARBA" id="ARBA00022777"/>
    </source>
</evidence>
<dbReference type="CDD" id="cd00082">
    <property type="entry name" value="HisKA"/>
    <property type="match status" value="1"/>
</dbReference>
<dbReference type="GO" id="GO:0000156">
    <property type="term" value="F:phosphorelay response regulator activity"/>
    <property type="evidence" value="ECO:0007669"/>
    <property type="project" value="TreeGrafter"/>
</dbReference>
<dbReference type="InterPro" id="IPR042240">
    <property type="entry name" value="CHASE_sf"/>
</dbReference>
<feature type="domain" description="PAS" evidence="17">
    <location>
        <begin position="352"/>
        <end position="388"/>
    </location>
</feature>
<dbReference type="SMART" id="SM00388">
    <property type="entry name" value="HisKA"/>
    <property type="match status" value="1"/>
</dbReference>
<dbReference type="GO" id="GO:0005524">
    <property type="term" value="F:ATP binding"/>
    <property type="evidence" value="ECO:0007669"/>
    <property type="project" value="UniProtKB-KW"/>
</dbReference>
<dbReference type="PRINTS" id="PR00344">
    <property type="entry name" value="BCTRLSENSOR"/>
</dbReference>
<dbReference type="PROSITE" id="PS50839">
    <property type="entry name" value="CHASE"/>
    <property type="match status" value="1"/>
</dbReference>
<evidence type="ECO:0000313" key="20">
    <source>
        <dbReference type="Proteomes" id="UP000662200"/>
    </source>
</evidence>
<dbReference type="SUPFAM" id="SSF47384">
    <property type="entry name" value="Homodimeric domain of signal transducing histidine kinase"/>
    <property type="match status" value="1"/>
</dbReference>
<gene>
    <name evidence="19" type="ORF">GCM10010124_30840</name>
</gene>
<dbReference type="EC" id="2.7.13.3" evidence="4"/>
<dbReference type="InterPro" id="IPR035965">
    <property type="entry name" value="PAS-like_dom_sf"/>
</dbReference>
<dbReference type="CDD" id="cd00075">
    <property type="entry name" value="HATPase"/>
    <property type="match status" value="1"/>
</dbReference>
<dbReference type="Gene3D" id="3.30.450.20">
    <property type="entry name" value="PAS domain"/>
    <property type="match status" value="1"/>
</dbReference>
<comment type="subcellular location">
    <subcellularLocation>
        <location evidence="3">Cell membrane</location>
    </subcellularLocation>
    <subcellularLocation>
        <location evidence="2">Membrane</location>
        <topology evidence="2">Multi-pass membrane protein</topology>
    </subcellularLocation>
</comment>
<keyword evidence="8" id="KW-0547">Nucleotide-binding</keyword>
<evidence type="ECO:0000256" key="12">
    <source>
        <dbReference type="ARBA" id="ARBA00023012"/>
    </source>
</evidence>
<dbReference type="GO" id="GO:0030295">
    <property type="term" value="F:protein kinase activator activity"/>
    <property type="evidence" value="ECO:0007669"/>
    <property type="project" value="TreeGrafter"/>
</dbReference>
<dbReference type="AlphaFoldDB" id="A0A8J3BPC9"/>
<keyword evidence="5" id="KW-0597">Phosphoprotein</keyword>
<dbReference type="InterPro" id="IPR013656">
    <property type="entry name" value="PAS_4"/>
</dbReference>
<dbReference type="Pfam" id="PF08448">
    <property type="entry name" value="PAS_4"/>
    <property type="match status" value="1"/>
</dbReference>
<dbReference type="InterPro" id="IPR003661">
    <property type="entry name" value="HisK_dim/P_dom"/>
</dbReference>
<evidence type="ECO:0000256" key="14">
    <source>
        <dbReference type="ARBA" id="ARBA00039401"/>
    </source>
</evidence>
<dbReference type="PANTHER" id="PTHR42878">
    <property type="entry name" value="TWO-COMPONENT HISTIDINE KINASE"/>
    <property type="match status" value="1"/>
</dbReference>
<dbReference type="InterPro" id="IPR050351">
    <property type="entry name" value="BphY/WalK/GraS-like"/>
</dbReference>
<keyword evidence="7 15" id="KW-0812">Transmembrane</keyword>
<keyword evidence="11 15" id="KW-1133">Transmembrane helix</keyword>
<dbReference type="Gene3D" id="3.30.565.10">
    <property type="entry name" value="Histidine kinase-like ATPase, C-terminal domain"/>
    <property type="match status" value="1"/>
</dbReference>
<dbReference type="NCBIfam" id="TIGR00229">
    <property type="entry name" value="sensory_box"/>
    <property type="match status" value="1"/>
</dbReference>